<sequence>MPAIAFATLLSPGRAEVDRLAMESCWRGKRREAYEDARRRAGITKESVWLQATPSGDLAVVYIEADDIGRAMVVIGESQEPFDQWFRECLQDVHGIALAAGFAAPVPVLDFDVDRPGLAEP</sequence>
<comment type="caution">
    <text evidence="1">The sequence shown here is derived from an EMBL/GenBank/DDBJ whole genome shotgun (WGS) entry which is preliminary data.</text>
</comment>
<dbReference type="Proteomes" id="UP000320085">
    <property type="component" value="Unassembled WGS sequence"/>
</dbReference>
<name>A0A543PM14_9MICO</name>
<evidence type="ECO:0000313" key="2">
    <source>
        <dbReference type="Proteomes" id="UP000320085"/>
    </source>
</evidence>
<accession>A0A543PM14</accession>
<gene>
    <name evidence="1" type="ORF">FHX52_4356</name>
</gene>
<protein>
    <submittedName>
        <fullName evidence="1">Uncharacterized protein</fullName>
    </submittedName>
</protein>
<proteinExistence type="predicted"/>
<dbReference type="RefSeq" id="WP_141824391.1">
    <property type="nucleotide sequence ID" value="NZ_BAAAQC010000009.1"/>
</dbReference>
<organism evidence="1 2">
    <name type="scientific">Humibacillus xanthopallidus</name>
    <dbReference type="NCBI Taxonomy" id="412689"/>
    <lineage>
        <taxon>Bacteria</taxon>
        <taxon>Bacillati</taxon>
        <taxon>Actinomycetota</taxon>
        <taxon>Actinomycetes</taxon>
        <taxon>Micrococcales</taxon>
        <taxon>Intrasporangiaceae</taxon>
        <taxon>Humibacillus</taxon>
    </lineage>
</organism>
<reference evidence="1 2" key="1">
    <citation type="submission" date="2019-06" db="EMBL/GenBank/DDBJ databases">
        <title>Sequencing the genomes of 1000 actinobacteria strains.</title>
        <authorList>
            <person name="Klenk H.-P."/>
        </authorList>
    </citation>
    <scope>NUCLEOTIDE SEQUENCE [LARGE SCALE GENOMIC DNA]</scope>
    <source>
        <strain evidence="1 2">DSM 21776</strain>
    </source>
</reference>
<dbReference type="OrthoDB" id="1121820at2"/>
<evidence type="ECO:0000313" key="1">
    <source>
        <dbReference type="EMBL" id="TQN45123.1"/>
    </source>
</evidence>
<dbReference type="EMBL" id="VFQF01000003">
    <property type="protein sequence ID" value="TQN45123.1"/>
    <property type="molecule type" value="Genomic_DNA"/>
</dbReference>
<dbReference type="AlphaFoldDB" id="A0A543PM14"/>